<dbReference type="EMBL" id="JAWDGP010001209">
    <property type="protein sequence ID" value="KAK3793584.1"/>
    <property type="molecule type" value="Genomic_DNA"/>
</dbReference>
<name>A0AAE1AT95_9GAST</name>
<dbReference type="AlphaFoldDB" id="A0AAE1AT95"/>
<accession>A0AAE1AT95</accession>
<proteinExistence type="predicted"/>
<organism evidence="1 2">
    <name type="scientific">Elysia crispata</name>
    <name type="common">lettuce slug</name>
    <dbReference type="NCBI Taxonomy" id="231223"/>
    <lineage>
        <taxon>Eukaryota</taxon>
        <taxon>Metazoa</taxon>
        <taxon>Spiralia</taxon>
        <taxon>Lophotrochozoa</taxon>
        <taxon>Mollusca</taxon>
        <taxon>Gastropoda</taxon>
        <taxon>Heterobranchia</taxon>
        <taxon>Euthyneura</taxon>
        <taxon>Panpulmonata</taxon>
        <taxon>Sacoglossa</taxon>
        <taxon>Placobranchoidea</taxon>
        <taxon>Plakobranchidae</taxon>
        <taxon>Elysia</taxon>
    </lineage>
</organism>
<feature type="non-terminal residue" evidence="1">
    <location>
        <position position="1"/>
    </location>
</feature>
<comment type="caution">
    <text evidence="1">The sequence shown here is derived from an EMBL/GenBank/DDBJ whole genome shotgun (WGS) entry which is preliminary data.</text>
</comment>
<dbReference type="Proteomes" id="UP001283361">
    <property type="component" value="Unassembled WGS sequence"/>
</dbReference>
<protein>
    <submittedName>
        <fullName evidence="1">Uncharacterized protein</fullName>
    </submittedName>
</protein>
<reference evidence="1" key="1">
    <citation type="journal article" date="2023" name="G3 (Bethesda)">
        <title>A reference genome for the long-term kleptoplast-retaining sea slug Elysia crispata morphotype clarki.</title>
        <authorList>
            <person name="Eastman K.E."/>
            <person name="Pendleton A.L."/>
            <person name="Shaikh M.A."/>
            <person name="Suttiyut T."/>
            <person name="Ogas R."/>
            <person name="Tomko P."/>
            <person name="Gavelis G."/>
            <person name="Widhalm J.R."/>
            <person name="Wisecaver J.H."/>
        </authorList>
    </citation>
    <scope>NUCLEOTIDE SEQUENCE</scope>
    <source>
        <strain evidence="1">ECLA1</strain>
    </source>
</reference>
<keyword evidence="2" id="KW-1185">Reference proteome</keyword>
<gene>
    <name evidence="1" type="ORF">RRG08_042224</name>
</gene>
<evidence type="ECO:0000313" key="1">
    <source>
        <dbReference type="EMBL" id="KAK3793584.1"/>
    </source>
</evidence>
<evidence type="ECO:0000313" key="2">
    <source>
        <dbReference type="Proteomes" id="UP001283361"/>
    </source>
</evidence>
<sequence length="61" mass="6943">CGDPSIDVECYTLKVNNAGLRRSQLEKLSFHRDGHWKPEKTGFLSRWSQFSSLVFSLTVAV</sequence>